<keyword evidence="2" id="KW-1185">Reference proteome</keyword>
<name>A0A915JLP1_ROMCU</name>
<protein>
    <submittedName>
        <fullName evidence="3">Secreted protein</fullName>
    </submittedName>
</protein>
<organism evidence="2 3">
    <name type="scientific">Romanomermis culicivorax</name>
    <name type="common">Nematode worm</name>
    <dbReference type="NCBI Taxonomy" id="13658"/>
    <lineage>
        <taxon>Eukaryota</taxon>
        <taxon>Metazoa</taxon>
        <taxon>Ecdysozoa</taxon>
        <taxon>Nematoda</taxon>
        <taxon>Enoplea</taxon>
        <taxon>Dorylaimia</taxon>
        <taxon>Mermithida</taxon>
        <taxon>Mermithoidea</taxon>
        <taxon>Mermithidae</taxon>
        <taxon>Romanomermis</taxon>
    </lineage>
</organism>
<dbReference type="AlphaFoldDB" id="A0A915JLP1"/>
<sequence length="103" mass="11476">MASFCLVLALVSTTLIKSVASAALDVVGKLVSVWSNSYLQRSRLVISLEEHTFLWRELVEESRSPVCCAEGGNVVFKNLEFYYLRFFLSKAGADCLYTADLKS</sequence>
<dbReference type="Proteomes" id="UP000887565">
    <property type="component" value="Unplaced"/>
</dbReference>
<dbReference type="WBParaSite" id="nRc.2.0.1.t27119-RA">
    <property type="protein sequence ID" value="nRc.2.0.1.t27119-RA"/>
    <property type="gene ID" value="nRc.2.0.1.g27119"/>
</dbReference>
<proteinExistence type="predicted"/>
<feature type="signal peptide" evidence="1">
    <location>
        <begin position="1"/>
        <end position="21"/>
    </location>
</feature>
<feature type="chain" id="PRO_5037044790" evidence="1">
    <location>
        <begin position="22"/>
        <end position="103"/>
    </location>
</feature>
<accession>A0A915JLP1</accession>
<evidence type="ECO:0000313" key="3">
    <source>
        <dbReference type="WBParaSite" id="nRc.2.0.1.t27119-RA"/>
    </source>
</evidence>
<evidence type="ECO:0000256" key="1">
    <source>
        <dbReference type="SAM" id="SignalP"/>
    </source>
</evidence>
<evidence type="ECO:0000313" key="2">
    <source>
        <dbReference type="Proteomes" id="UP000887565"/>
    </source>
</evidence>
<reference evidence="3" key="1">
    <citation type="submission" date="2022-11" db="UniProtKB">
        <authorList>
            <consortium name="WormBaseParasite"/>
        </authorList>
    </citation>
    <scope>IDENTIFICATION</scope>
</reference>
<keyword evidence="1" id="KW-0732">Signal</keyword>